<evidence type="ECO:0000256" key="5">
    <source>
        <dbReference type="ARBA" id="ARBA00022723"/>
    </source>
</evidence>
<feature type="domain" description="Peptidase M14" evidence="12">
    <location>
        <begin position="1"/>
        <end position="245"/>
    </location>
</feature>
<dbReference type="PROSITE" id="PS52035">
    <property type="entry name" value="PEPTIDASE_M14"/>
    <property type="match status" value="1"/>
</dbReference>
<keyword evidence="7" id="KW-0378">Hydrolase</keyword>
<keyword evidence="11" id="KW-0812">Transmembrane</keyword>
<organism evidence="13 15">
    <name type="scientific">Rotaria sordida</name>
    <dbReference type="NCBI Taxonomy" id="392033"/>
    <lineage>
        <taxon>Eukaryota</taxon>
        <taxon>Metazoa</taxon>
        <taxon>Spiralia</taxon>
        <taxon>Gnathifera</taxon>
        <taxon>Rotifera</taxon>
        <taxon>Eurotatoria</taxon>
        <taxon>Bdelloidea</taxon>
        <taxon>Philodinida</taxon>
        <taxon>Philodinidae</taxon>
        <taxon>Rotaria</taxon>
    </lineage>
</organism>
<dbReference type="FunFam" id="3.40.630.10:FF:000084">
    <property type="entry name" value="Carboxypeptidase B2"/>
    <property type="match status" value="1"/>
</dbReference>
<gene>
    <name evidence="14" type="ORF">FNK824_LOCUS15748</name>
    <name evidence="13" type="ORF">JBS370_LOCUS14517</name>
</gene>
<accession>A0A819AN16</accession>
<dbReference type="SUPFAM" id="SSF53187">
    <property type="entry name" value="Zn-dependent exopeptidases"/>
    <property type="match status" value="1"/>
</dbReference>
<dbReference type="PANTHER" id="PTHR11705:SF143">
    <property type="entry name" value="SLL0236 PROTEIN"/>
    <property type="match status" value="1"/>
</dbReference>
<keyword evidence="3" id="KW-0121">Carboxypeptidase</keyword>
<keyword evidence="5" id="KW-0479">Metal-binding</keyword>
<keyword evidence="11" id="KW-0472">Membrane</keyword>
<feature type="active site" description="Proton donor/acceptor" evidence="10">
    <location>
        <position position="224"/>
    </location>
</feature>
<comment type="cofactor">
    <cofactor evidence="1">
        <name>Zn(2+)</name>
        <dbReference type="ChEBI" id="CHEBI:29105"/>
    </cofactor>
</comment>
<evidence type="ECO:0000259" key="12">
    <source>
        <dbReference type="PROSITE" id="PS52035"/>
    </source>
</evidence>
<keyword evidence="4" id="KW-0645">Protease</keyword>
<protein>
    <recommendedName>
        <fullName evidence="12">Peptidase M14 domain-containing protein</fullName>
    </recommendedName>
</protein>
<dbReference type="GO" id="GO:0005615">
    <property type="term" value="C:extracellular space"/>
    <property type="evidence" value="ECO:0007669"/>
    <property type="project" value="TreeGrafter"/>
</dbReference>
<dbReference type="CDD" id="cd03860">
    <property type="entry name" value="M14_CP_A-B_like"/>
    <property type="match status" value="1"/>
</dbReference>
<evidence type="ECO:0000256" key="11">
    <source>
        <dbReference type="SAM" id="Phobius"/>
    </source>
</evidence>
<dbReference type="EMBL" id="CAJOBE010002317">
    <property type="protein sequence ID" value="CAF3814073.1"/>
    <property type="molecule type" value="Genomic_DNA"/>
</dbReference>
<evidence type="ECO:0000256" key="6">
    <source>
        <dbReference type="ARBA" id="ARBA00022729"/>
    </source>
</evidence>
<dbReference type="AlphaFoldDB" id="A0A819AN16"/>
<dbReference type="GO" id="GO:0004181">
    <property type="term" value="F:metallocarboxypeptidase activity"/>
    <property type="evidence" value="ECO:0007669"/>
    <property type="project" value="InterPro"/>
</dbReference>
<dbReference type="PRINTS" id="PR00765">
    <property type="entry name" value="CRBOXYPTASEA"/>
</dbReference>
<evidence type="ECO:0000313" key="14">
    <source>
        <dbReference type="EMBL" id="CAF3814073.1"/>
    </source>
</evidence>
<dbReference type="EMBL" id="CAJOBD010001313">
    <property type="protein sequence ID" value="CAF3786833.1"/>
    <property type="molecule type" value="Genomic_DNA"/>
</dbReference>
<evidence type="ECO:0000313" key="15">
    <source>
        <dbReference type="Proteomes" id="UP000663836"/>
    </source>
</evidence>
<dbReference type="PANTHER" id="PTHR11705">
    <property type="entry name" value="PROTEASE FAMILY M14 CARBOXYPEPTIDASE A,B"/>
    <property type="match status" value="1"/>
</dbReference>
<evidence type="ECO:0000256" key="2">
    <source>
        <dbReference type="ARBA" id="ARBA00005988"/>
    </source>
</evidence>
<evidence type="ECO:0000313" key="13">
    <source>
        <dbReference type="EMBL" id="CAF3786833.1"/>
    </source>
</evidence>
<reference evidence="13" key="1">
    <citation type="submission" date="2021-02" db="EMBL/GenBank/DDBJ databases">
        <authorList>
            <person name="Nowell W R."/>
        </authorList>
    </citation>
    <scope>NUCLEOTIDE SEQUENCE</scope>
</reference>
<evidence type="ECO:0000256" key="4">
    <source>
        <dbReference type="ARBA" id="ARBA00022670"/>
    </source>
</evidence>
<proteinExistence type="inferred from homology"/>
<dbReference type="Gene3D" id="3.40.630.10">
    <property type="entry name" value="Zn peptidases"/>
    <property type="match status" value="1"/>
</dbReference>
<dbReference type="Proteomes" id="UP000663874">
    <property type="component" value="Unassembled WGS sequence"/>
</dbReference>
<evidence type="ECO:0000256" key="1">
    <source>
        <dbReference type="ARBA" id="ARBA00001947"/>
    </source>
</evidence>
<evidence type="ECO:0000256" key="10">
    <source>
        <dbReference type="PROSITE-ProRule" id="PRU01379"/>
    </source>
</evidence>
<dbReference type="Pfam" id="PF00246">
    <property type="entry name" value="Peptidase_M14"/>
    <property type="match status" value="1"/>
</dbReference>
<evidence type="ECO:0000256" key="7">
    <source>
        <dbReference type="ARBA" id="ARBA00022801"/>
    </source>
</evidence>
<keyword evidence="8" id="KW-0862">Zinc</keyword>
<evidence type="ECO:0000256" key="3">
    <source>
        <dbReference type="ARBA" id="ARBA00022645"/>
    </source>
</evidence>
<feature type="transmembrane region" description="Helical" evidence="11">
    <location>
        <begin position="238"/>
        <end position="262"/>
    </location>
</feature>
<sequence>MATKHDGTKVTTKKAVWWDGGIHAREWISPATVIYIAYSLLSKYGQDPNITHLVDQFDYYILPVFNVDGYAYTWTTDRLWRKTRSKTSVPNCYGADPNRNWDYDWCGSSNNPCDDTFCGDKAFSEIETAQVAKFITDQRGTIVNYINFHSYSQLWMSPWSYTTMKTAQFKLHDDGSIQAVDALTAVHGIRYQHGSVAQLISPTSGSTIDWIYGIANVTFSYGIELRDTASVRSIFPRVLSLTNLTFCLPALTFLLPLALTALRISFRP</sequence>
<dbReference type="InterPro" id="IPR000834">
    <property type="entry name" value="Peptidase_M14"/>
</dbReference>
<comment type="caution">
    <text evidence="13">The sequence shown here is derived from an EMBL/GenBank/DDBJ whole genome shotgun (WGS) entry which is preliminary data.</text>
</comment>
<dbReference type="Proteomes" id="UP000663836">
    <property type="component" value="Unassembled WGS sequence"/>
</dbReference>
<comment type="similarity">
    <text evidence="2 10">Belongs to the peptidase M14 family.</text>
</comment>
<keyword evidence="9" id="KW-0482">Metalloprotease</keyword>
<evidence type="ECO:0000256" key="9">
    <source>
        <dbReference type="ARBA" id="ARBA00023049"/>
    </source>
</evidence>
<evidence type="ECO:0000256" key="8">
    <source>
        <dbReference type="ARBA" id="ARBA00022833"/>
    </source>
</evidence>
<dbReference type="GO" id="GO:0006508">
    <property type="term" value="P:proteolysis"/>
    <property type="evidence" value="ECO:0007669"/>
    <property type="project" value="UniProtKB-KW"/>
</dbReference>
<keyword evidence="11" id="KW-1133">Transmembrane helix</keyword>
<dbReference type="SMART" id="SM00631">
    <property type="entry name" value="Zn_pept"/>
    <property type="match status" value="1"/>
</dbReference>
<keyword evidence="6" id="KW-0732">Signal</keyword>
<dbReference type="GO" id="GO:0008270">
    <property type="term" value="F:zinc ion binding"/>
    <property type="evidence" value="ECO:0007669"/>
    <property type="project" value="InterPro"/>
</dbReference>
<name>A0A819AN16_9BILA</name>